<feature type="compositionally biased region" description="Basic and acidic residues" evidence="1">
    <location>
        <begin position="238"/>
        <end position="250"/>
    </location>
</feature>
<proteinExistence type="predicted"/>
<dbReference type="OrthoDB" id="5595379at2759"/>
<feature type="compositionally biased region" description="Low complexity" evidence="1">
    <location>
        <begin position="293"/>
        <end position="313"/>
    </location>
</feature>
<dbReference type="GeneID" id="24106616"/>
<evidence type="ECO:0000313" key="3">
    <source>
        <dbReference type="EMBL" id="GAC93750.1"/>
    </source>
</evidence>
<protein>
    <recommendedName>
        <fullName evidence="2">Transcription regulator Rua1 C-terminal domain-containing protein</fullName>
    </recommendedName>
</protein>
<feature type="region of interest" description="Disordered" evidence="1">
    <location>
        <begin position="203"/>
        <end position="313"/>
    </location>
</feature>
<name>R9P6N1_PSEHS</name>
<gene>
    <name evidence="3" type="ORF">PHSY_001315</name>
</gene>
<dbReference type="EMBL" id="DF238778">
    <property type="protein sequence ID" value="GAC93750.1"/>
    <property type="molecule type" value="Genomic_DNA"/>
</dbReference>
<dbReference type="PANTHER" id="PTHR28125">
    <property type="entry name" value="MEIOTIC EXPRESSION UP-REGULATED PROTEIN 26"/>
    <property type="match status" value="1"/>
</dbReference>
<feature type="region of interest" description="Disordered" evidence="1">
    <location>
        <begin position="1"/>
        <end position="21"/>
    </location>
</feature>
<dbReference type="AlphaFoldDB" id="R9P6N1"/>
<dbReference type="Proteomes" id="UP000014071">
    <property type="component" value="Unassembled WGS sequence"/>
</dbReference>
<evidence type="ECO:0000313" key="4">
    <source>
        <dbReference type="Proteomes" id="UP000014071"/>
    </source>
</evidence>
<evidence type="ECO:0000256" key="1">
    <source>
        <dbReference type="SAM" id="MobiDB-lite"/>
    </source>
</evidence>
<feature type="compositionally biased region" description="Polar residues" evidence="1">
    <location>
        <begin position="1"/>
        <end position="20"/>
    </location>
</feature>
<feature type="compositionally biased region" description="Basic and acidic residues" evidence="1">
    <location>
        <begin position="169"/>
        <end position="179"/>
    </location>
</feature>
<dbReference type="STRING" id="1305764.R9P6N1"/>
<feature type="compositionally biased region" description="Basic residues" evidence="1">
    <location>
        <begin position="208"/>
        <end position="217"/>
    </location>
</feature>
<accession>R9P6N1</accession>
<feature type="region of interest" description="Disordered" evidence="1">
    <location>
        <begin position="158"/>
        <end position="187"/>
    </location>
</feature>
<dbReference type="HOGENOM" id="CLU_419882_0_0_1"/>
<dbReference type="PANTHER" id="PTHR28125:SF2">
    <property type="entry name" value="MEIOTIC EXPRESSION UP-REGULATED PROTEIN 26"/>
    <property type="match status" value="1"/>
</dbReference>
<dbReference type="InterPro" id="IPR028012">
    <property type="entry name" value="Rua1_C"/>
</dbReference>
<keyword evidence="4" id="KW-1185">Reference proteome</keyword>
<dbReference type="eggNOG" id="ENOG502S1PM">
    <property type="taxonomic scope" value="Eukaryota"/>
</dbReference>
<reference evidence="4" key="1">
    <citation type="journal article" date="2013" name="Genome Announc.">
        <title>Draft genome sequence of the basidiomycetous yeast-like fungus Pseudozyma hubeiensis SY62, which produces an abundant amount of the biosurfactant mannosylerythritol lipids.</title>
        <authorList>
            <person name="Konishi M."/>
            <person name="Hatada Y."/>
            <person name="Horiuchi J."/>
        </authorList>
    </citation>
    <scope>NUCLEOTIDE SEQUENCE [LARGE SCALE GENOMIC DNA]</scope>
    <source>
        <strain evidence="4">SY62</strain>
    </source>
</reference>
<feature type="domain" description="Transcription regulator Rua1 C-terminal" evidence="2">
    <location>
        <begin position="508"/>
        <end position="625"/>
    </location>
</feature>
<feature type="region of interest" description="Disordered" evidence="1">
    <location>
        <begin position="329"/>
        <end position="427"/>
    </location>
</feature>
<dbReference type="RefSeq" id="XP_012187337.1">
    <property type="nucleotide sequence ID" value="XM_012331947.1"/>
</dbReference>
<evidence type="ECO:0000259" key="2">
    <source>
        <dbReference type="Pfam" id="PF14616"/>
    </source>
</evidence>
<dbReference type="Pfam" id="PF14616">
    <property type="entry name" value="Rua1_C"/>
    <property type="match status" value="1"/>
</dbReference>
<feature type="compositionally biased region" description="Basic residues" evidence="1">
    <location>
        <begin position="412"/>
        <end position="422"/>
    </location>
</feature>
<organism evidence="3 4">
    <name type="scientific">Pseudozyma hubeiensis (strain SY62)</name>
    <name type="common">Yeast</name>
    <dbReference type="NCBI Taxonomy" id="1305764"/>
    <lineage>
        <taxon>Eukaryota</taxon>
        <taxon>Fungi</taxon>
        <taxon>Dikarya</taxon>
        <taxon>Basidiomycota</taxon>
        <taxon>Ustilaginomycotina</taxon>
        <taxon>Ustilaginomycetes</taxon>
        <taxon>Ustilaginales</taxon>
        <taxon>Ustilaginaceae</taxon>
        <taxon>Pseudozyma</taxon>
    </lineage>
</organism>
<sequence>MNEPGTRSQAHANHDTSVGQHNLCIRPESPAAAVLQQAVRGVQDYHNIFYHSGLSDVDPREAIHVPGGVPFGYGMLHEDADYSRQRYGAGRVNIEMQSTAGQCFRGYGLYSYEEADIEGDLDDSLASAHSFWDTYPGDTTGDTIDTIDFDAPVPLLDRDGTWRGTPPSKRTEIEHETRMQQHGHKRQASLDCLDHTVAFLDQQSLKSRPSRGTRRQRATSEDDAAVVQGSSSLKRIRLSREEREEDELRCITKPRKSKKGGSSAQPRSRHSESSQKATTREAIGSEVRRHSAHASSDLGSDSSSRVLSSPASSLGRYRLKKKDSVPVLSLVELMTPPPPPSRSTRQSDEAVHGSADWQDDDAQGQAEHPVNEHRRRSRRLRASDVKGQNQMQEHVEQPDVNEDVESDAIRPGRGRSQKGLKHALKEEPEDILGPTRAQDRGTRTFPPHWEVHPEFPLLYQRYSVPSSVSPEVLEMLLRHVDSASVDEKFRDIVNRAHRCLGTFNKPRSILDLYTPRWVKGVSAQKVGMCPVCYEDGKVKFLKTKFSAYNYHLQNFHGISALTGLPFTPPSHFRLKPRPHSRPTERAEIIQGHCHSCRKWIDMQGPRETEVKVAEIFWWKHAQACHRKSTTPVGVDGFFVQDVWFERVRGVLQLIDGYEGEIGKLQAGNK</sequence>